<dbReference type="SMART" id="SM00360">
    <property type="entry name" value="RRM"/>
    <property type="match status" value="1"/>
</dbReference>
<dbReference type="InterPro" id="IPR035979">
    <property type="entry name" value="RBD_domain_sf"/>
</dbReference>
<evidence type="ECO:0000313" key="3">
    <source>
        <dbReference type="EMBL" id="KAK8876087.1"/>
    </source>
</evidence>
<dbReference type="InterPro" id="IPR053139">
    <property type="entry name" value="Surface_bspA-like"/>
</dbReference>
<accession>A0ABR2JDQ7</accession>
<dbReference type="Proteomes" id="UP001470230">
    <property type="component" value="Unassembled WGS sequence"/>
</dbReference>
<protein>
    <recommendedName>
        <fullName evidence="2">RRM domain-containing protein</fullName>
    </recommendedName>
</protein>
<sequence>MKFSSHYLISFLMTEDYKTVIVKNISYYTKDTAIKAYFGKVGKIESVEIVHDSKGQSKGIAFVTFENEKSAENAVNSLHGTKLENNTIFVDFENIKIPSNSCIKDIHDDDDDHLIRRNEEEYEKLTIALETEKQNLSLIKVLPVEQNKSRIESIFGKYLQSSLDPKQKIIFDYRNHPIFDGFLDAYRNHRPITISPDIIWLLIVQGFSHHVSKYAEELRPLFVNFDGKKKLKIFRDDFDFIYATSDQWMDSIPDMVNEIAKYTGQKIIDVLTPTFTTTTIISRCVAQMSIMKIMDSYFTYTFCGGCGLPYVTIEGSLEDWQKIVMKLEELRKYKIEWWFHKFPSSVTSIGNSAFRECSSLKQIEIPSSLSTIAEFLFCDCTSMTKITIPFSVKSIGSFAFKKCSSLAHIEIPSSVTSIDRNAFEKCSSLIEISIPASIQSIEKGLFGDCSSLKTISLPSSITSIDSYAFYQCSSLTHIEIPNTINSINNWVFYYCTSLAQIKIPSSVITIGKNCFICCKSLTEIVIPSGVTSIGDHAFESCSSLVQITIPPTVSSIGEGAFERCRKLEQIKIPNSVTLIKDRTFYDCDSLTEITIPSSVTTIGNRVFGGCSSLEQIIIPSSVTSIGYDAFLYCPDDIKITIPSALNGKLNQNNLRQINAQINLI</sequence>
<name>A0ABR2JDQ7_9EUKA</name>
<dbReference type="InterPro" id="IPR012677">
    <property type="entry name" value="Nucleotide-bd_a/b_plait_sf"/>
</dbReference>
<keyword evidence="1" id="KW-0694">RNA-binding</keyword>
<dbReference type="PANTHER" id="PTHR45661">
    <property type="entry name" value="SURFACE ANTIGEN"/>
    <property type="match status" value="1"/>
</dbReference>
<dbReference type="InterPro" id="IPR000504">
    <property type="entry name" value="RRM_dom"/>
</dbReference>
<keyword evidence="4" id="KW-1185">Reference proteome</keyword>
<evidence type="ECO:0000256" key="1">
    <source>
        <dbReference type="PROSITE-ProRule" id="PRU00176"/>
    </source>
</evidence>
<comment type="caution">
    <text evidence="3">The sequence shown here is derived from an EMBL/GenBank/DDBJ whole genome shotgun (WGS) entry which is preliminary data.</text>
</comment>
<gene>
    <name evidence="3" type="ORF">M9Y10_006273</name>
</gene>
<dbReference type="PANTHER" id="PTHR45661:SF3">
    <property type="entry name" value="IG-LIKE DOMAIN-CONTAINING PROTEIN"/>
    <property type="match status" value="1"/>
</dbReference>
<dbReference type="Pfam" id="PF14388">
    <property type="entry name" value="DUF4419"/>
    <property type="match status" value="1"/>
</dbReference>
<dbReference type="CDD" id="cd00590">
    <property type="entry name" value="RRM_SF"/>
    <property type="match status" value="1"/>
</dbReference>
<dbReference type="SUPFAM" id="SSF52058">
    <property type="entry name" value="L domain-like"/>
    <property type="match status" value="1"/>
</dbReference>
<dbReference type="Gene3D" id="3.30.70.330">
    <property type="match status" value="1"/>
</dbReference>
<dbReference type="Gene3D" id="3.80.10.10">
    <property type="entry name" value="Ribonuclease Inhibitor"/>
    <property type="match status" value="3"/>
</dbReference>
<organism evidence="3 4">
    <name type="scientific">Tritrichomonas musculus</name>
    <dbReference type="NCBI Taxonomy" id="1915356"/>
    <lineage>
        <taxon>Eukaryota</taxon>
        <taxon>Metamonada</taxon>
        <taxon>Parabasalia</taxon>
        <taxon>Tritrichomonadida</taxon>
        <taxon>Tritrichomonadidae</taxon>
        <taxon>Tritrichomonas</taxon>
    </lineage>
</organism>
<dbReference type="InterPro" id="IPR032675">
    <property type="entry name" value="LRR_dom_sf"/>
</dbReference>
<evidence type="ECO:0000313" key="4">
    <source>
        <dbReference type="Proteomes" id="UP001470230"/>
    </source>
</evidence>
<evidence type="ECO:0000259" key="2">
    <source>
        <dbReference type="PROSITE" id="PS50102"/>
    </source>
</evidence>
<dbReference type="EMBL" id="JAPFFF010000012">
    <property type="protein sequence ID" value="KAK8876087.1"/>
    <property type="molecule type" value="Genomic_DNA"/>
</dbReference>
<dbReference type="InterPro" id="IPR026906">
    <property type="entry name" value="LRR_5"/>
</dbReference>
<dbReference type="InterPro" id="IPR025533">
    <property type="entry name" value="DUF4419"/>
</dbReference>
<dbReference type="Pfam" id="PF13306">
    <property type="entry name" value="LRR_5"/>
    <property type="match status" value="1"/>
</dbReference>
<feature type="domain" description="RRM" evidence="2">
    <location>
        <begin position="18"/>
        <end position="95"/>
    </location>
</feature>
<dbReference type="PROSITE" id="PS50102">
    <property type="entry name" value="RRM"/>
    <property type="match status" value="1"/>
</dbReference>
<proteinExistence type="predicted"/>
<dbReference type="SUPFAM" id="SSF54928">
    <property type="entry name" value="RNA-binding domain, RBD"/>
    <property type="match status" value="1"/>
</dbReference>
<dbReference type="Pfam" id="PF00076">
    <property type="entry name" value="RRM_1"/>
    <property type="match status" value="1"/>
</dbReference>
<reference evidence="3 4" key="1">
    <citation type="submission" date="2024-04" db="EMBL/GenBank/DDBJ databases">
        <title>Tritrichomonas musculus Genome.</title>
        <authorList>
            <person name="Alves-Ferreira E."/>
            <person name="Grigg M."/>
            <person name="Lorenzi H."/>
            <person name="Galac M."/>
        </authorList>
    </citation>
    <scope>NUCLEOTIDE SEQUENCE [LARGE SCALE GENOMIC DNA]</scope>
    <source>
        <strain evidence="3 4">EAF2021</strain>
    </source>
</reference>